<dbReference type="Gene3D" id="3.90.940.20">
    <property type="entry name" value="RPB5-like RNA polymerase subunit"/>
    <property type="match status" value="1"/>
</dbReference>
<protein>
    <recommendedName>
        <fullName evidence="1">RNA polymerase subunit H/Rpb5 C-terminal domain-containing protein</fullName>
    </recommendedName>
</protein>
<dbReference type="GO" id="GO:0003677">
    <property type="term" value="F:DNA binding"/>
    <property type="evidence" value="ECO:0007669"/>
    <property type="project" value="InterPro"/>
</dbReference>
<proteinExistence type="predicted"/>
<evidence type="ECO:0000313" key="2">
    <source>
        <dbReference type="EMBL" id="GAG20428.1"/>
    </source>
</evidence>
<dbReference type="GO" id="GO:0003899">
    <property type="term" value="F:DNA-directed RNA polymerase activity"/>
    <property type="evidence" value="ECO:0007669"/>
    <property type="project" value="InterPro"/>
</dbReference>
<comment type="caution">
    <text evidence="2">The sequence shown here is derived from an EMBL/GenBank/DDBJ whole genome shotgun (WGS) entry which is preliminary data.</text>
</comment>
<dbReference type="GO" id="GO:0006351">
    <property type="term" value="P:DNA-templated transcription"/>
    <property type="evidence" value="ECO:0007669"/>
    <property type="project" value="InterPro"/>
</dbReference>
<dbReference type="Pfam" id="PF01191">
    <property type="entry name" value="RNA_pol_Rpb5_C"/>
    <property type="match status" value="1"/>
</dbReference>
<dbReference type="AlphaFoldDB" id="X0W736"/>
<organism evidence="2">
    <name type="scientific">marine sediment metagenome</name>
    <dbReference type="NCBI Taxonomy" id="412755"/>
    <lineage>
        <taxon>unclassified sequences</taxon>
        <taxon>metagenomes</taxon>
        <taxon>ecological metagenomes</taxon>
    </lineage>
</organism>
<name>X0W736_9ZZZZ</name>
<feature type="domain" description="RNA polymerase subunit H/Rpb5 C-terminal" evidence="1">
    <location>
        <begin position="1"/>
        <end position="50"/>
    </location>
</feature>
<dbReference type="EMBL" id="BARS01039568">
    <property type="protein sequence ID" value="GAG20428.1"/>
    <property type="molecule type" value="Genomic_DNA"/>
</dbReference>
<accession>X0W736</accession>
<gene>
    <name evidence="2" type="ORF">S01H1_60415</name>
</gene>
<dbReference type="SUPFAM" id="SSF55287">
    <property type="entry name" value="RPB5-like RNA polymerase subunit"/>
    <property type="match status" value="1"/>
</dbReference>
<reference evidence="2" key="1">
    <citation type="journal article" date="2014" name="Front. Microbiol.">
        <title>High frequency of phylogenetically diverse reductive dehalogenase-homologous genes in deep subseafloor sedimentary metagenomes.</title>
        <authorList>
            <person name="Kawai M."/>
            <person name="Futagami T."/>
            <person name="Toyoda A."/>
            <person name="Takaki Y."/>
            <person name="Nishi S."/>
            <person name="Hori S."/>
            <person name="Arai W."/>
            <person name="Tsubouchi T."/>
            <person name="Morono Y."/>
            <person name="Uchiyama I."/>
            <person name="Ito T."/>
            <person name="Fujiyama A."/>
            <person name="Inagaki F."/>
            <person name="Takami H."/>
        </authorList>
    </citation>
    <scope>NUCLEOTIDE SEQUENCE</scope>
    <source>
        <strain evidence="2">Expedition CK06-06</strain>
    </source>
</reference>
<dbReference type="InterPro" id="IPR035913">
    <property type="entry name" value="RPB5-like_sf"/>
</dbReference>
<evidence type="ECO:0000259" key="1">
    <source>
        <dbReference type="Pfam" id="PF01191"/>
    </source>
</evidence>
<sequence length="56" mass="6298">MEKFDIEAEQLPKILDSDPAVISIGAVPGQIVKITRKSRTAKYATAYRFIIECESR</sequence>
<dbReference type="InterPro" id="IPR000783">
    <property type="entry name" value="RNA_pol_subH/Rpb5_C"/>
</dbReference>